<dbReference type="CAZy" id="GT28">
    <property type="family name" value="Glycosyltransferase Family 28"/>
</dbReference>
<feature type="domain" description="Glycosyl transferase family 28 C-terminal" evidence="5">
    <location>
        <begin position="218"/>
        <end position="309"/>
    </location>
</feature>
<name>A9KT50_LACP7</name>
<comment type="similarity">
    <text evidence="2">Belongs to the glycosyltransferase 28 family.</text>
</comment>
<dbReference type="OrthoDB" id="9815663at2"/>
<dbReference type="InterPro" id="IPR009695">
    <property type="entry name" value="Diacylglyc_glucosyltr_N"/>
</dbReference>
<proteinExistence type="inferred from homology"/>
<comment type="subcellular location">
    <subcellularLocation>
        <location evidence="1">Membrane</location>
    </subcellularLocation>
</comment>
<dbReference type="PANTHER" id="PTHR43025:SF3">
    <property type="entry name" value="MONOGALACTOSYLDIACYLGLYCEROL SYNTHASE 1, CHLOROPLASTIC"/>
    <property type="match status" value="1"/>
</dbReference>
<evidence type="ECO:0000256" key="3">
    <source>
        <dbReference type="ARBA" id="ARBA00022676"/>
    </source>
</evidence>
<accession>A9KT50</accession>
<dbReference type="GO" id="GO:0016020">
    <property type="term" value="C:membrane"/>
    <property type="evidence" value="ECO:0007669"/>
    <property type="project" value="UniProtKB-SubCell"/>
</dbReference>
<dbReference type="GO" id="GO:0009247">
    <property type="term" value="P:glycolipid biosynthetic process"/>
    <property type="evidence" value="ECO:0007669"/>
    <property type="project" value="InterPro"/>
</dbReference>
<dbReference type="InterPro" id="IPR050519">
    <property type="entry name" value="Glycosyltransf_28_UgtP"/>
</dbReference>
<dbReference type="SUPFAM" id="SSF53756">
    <property type="entry name" value="UDP-Glycosyltransferase/glycogen phosphorylase"/>
    <property type="match status" value="1"/>
</dbReference>
<dbReference type="Gene3D" id="3.40.50.2000">
    <property type="entry name" value="Glycogen Phosphorylase B"/>
    <property type="match status" value="1"/>
</dbReference>
<dbReference type="RefSeq" id="WP_012199915.1">
    <property type="nucleotide sequence ID" value="NC_010001.1"/>
</dbReference>
<dbReference type="KEGG" id="cpy:Cphy_1892"/>
<dbReference type="PANTHER" id="PTHR43025">
    <property type="entry name" value="MONOGALACTOSYLDIACYLGLYCEROL SYNTHASE"/>
    <property type="match status" value="1"/>
</dbReference>
<dbReference type="AlphaFoldDB" id="A9KT50"/>
<dbReference type="STRING" id="357809.Cphy_1892"/>
<protein>
    <submittedName>
        <fullName evidence="7">Monogalactosyldiacylglycerol synthase</fullName>
    </submittedName>
</protein>
<evidence type="ECO:0000256" key="2">
    <source>
        <dbReference type="ARBA" id="ARBA00006962"/>
    </source>
</evidence>
<reference evidence="8" key="1">
    <citation type="submission" date="2007-11" db="EMBL/GenBank/DDBJ databases">
        <title>Complete genome sequence of Clostridium phytofermentans ISDg.</title>
        <authorList>
            <person name="Leschine S.B."/>
            <person name="Warnick T.A."/>
            <person name="Blanchard J.L."/>
            <person name="Schnell D.J."/>
            <person name="Petit E.L."/>
            <person name="LaTouf W.G."/>
            <person name="Copeland A."/>
            <person name="Lucas S."/>
            <person name="Lapidus A."/>
            <person name="Barry K."/>
            <person name="Glavina del Rio T."/>
            <person name="Dalin E."/>
            <person name="Tice H."/>
            <person name="Pitluck S."/>
            <person name="Kiss H."/>
            <person name="Brettin T."/>
            <person name="Bruce D."/>
            <person name="Detter J.C."/>
            <person name="Han C."/>
            <person name="Kuske C."/>
            <person name="Schmutz J."/>
            <person name="Larimer F."/>
            <person name="Land M."/>
            <person name="Hauser L."/>
            <person name="Kyrpides N."/>
            <person name="Kim E.A."/>
            <person name="Richardson P."/>
        </authorList>
    </citation>
    <scope>NUCLEOTIDE SEQUENCE [LARGE SCALE GENOMIC DNA]</scope>
    <source>
        <strain evidence="8">ATCC 700394 / DSM 18823 / ISDg</strain>
    </source>
</reference>
<dbReference type="HOGENOM" id="CLU_028367_0_1_9"/>
<keyword evidence="4" id="KW-0808">Transferase</keyword>
<dbReference type="GO" id="GO:0016758">
    <property type="term" value="F:hexosyltransferase activity"/>
    <property type="evidence" value="ECO:0007669"/>
    <property type="project" value="InterPro"/>
</dbReference>
<feature type="domain" description="Diacylglycerol glucosyltransferase N-terminal" evidence="6">
    <location>
        <begin position="14"/>
        <end position="179"/>
    </location>
</feature>
<evidence type="ECO:0000259" key="5">
    <source>
        <dbReference type="Pfam" id="PF04101"/>
    </source>
</evidence>
<dbReference type="EMBL" id="CP000885">
    <property type="protein sequence ID" value="ABX42261.1"/>
    <property type="molecule type" value="Genomic_DNA"/>
</dbReference>
<evidence type="ECO:0000313" key="8">
    <source>
        <dbReference type="Proteomes" id="UP000000370"/>
    </source>
</evidence>
<keyword evidence="8" id="KW-1185">Reference proteome</keyword>
<dbReference type="eggNOG" id="COG0707">
    <property type="taxonomic scope" value="Bacteria"/>
</dbReference>
<keyword evidence="3" id="KW-0328">Glycosyltransferase</keyword>
<evidence type="ECO:0000259" key="6">
    <source>
        <dbReference type="Pfam" id="PF06925"/>
    </source>
</evidence>
<sequence length="391" mass="44600" precursor="true">MNVLILSCNTGEGHNAAGRALEEYLKYSGEEVEMIDFMKLASERTSRIVGGAYVSIAKLTPHFFGLIYQLGMKVSNKRHKSPVYYANALMAKYLSEYLKKHSVDILVTPHLYPAETITYMKKKSLLRCKTLAIATDYTCIPFWEETNCDAYIIPHEDLIQEFSSRGISREKLYPLGIPVKKAFCNNQELKICSFDEQNMEYKSVKERLKLPNNRSLFLVMSGSMGFGKIQLFTFELNRKCKKGEQIVVICGNNHKLFRMMKQRFRYHTNVHIIGYTNNVSLYMEAADVVYTKPGGLTSTEVIVKNKPLVHTAPIPGCETSNMEFFAVKGMALSSHSLKNQIQQGMKLMNCEQMRMGMLNSQVKHSKPNACRDIYHLMKKMCGEDADEISHI</sequence>
<dbReference type="Proteomes" id="UP000000370">
    <property type="component" value="Chromosome"/>
</dbReference>
<dbReference type="InterPro" id="IPR007235">
    <property type="entry name" value="Glyco_trans_28_C"/>
</dbReference>
<evidence type="ECO:0000256" key="4">
    <source>
        <dbReference type="ARBA" id="ARBA00022679"/>
    </source>
</evidence>
<dbReference type="Pfam" id="PF04101">
    <property type="entry name" value="Glyco_tran_28_C"/>
    <property type="match status" value="1"/>
</dbReference>
<evidence type="ECO:0000313" key="7">
    <source>
        <dbReference type="EMBL" id="ABX42261.1"/>
    </source>
</evidence>
<evidence type="ECO:0000256" key="1">
    <source>
        <dbReference type="ARBA" id="ARBA00004370"/>
    </source>
</evidence>
<organism evidence="7 8">
    <name type="scientific">Lachnoclostridium phytofermentans (strain ATCC 700394 / DSM 18823 / ISDg)</name>
    <name type="common">Clostridium phytofermentans</name>
    <dbReference type="NCBI Taxonomy" id="357809"/>
    <lineage>
        <taxon>Bacteria</taxon>
        <taxon>Bacillati</taxon>
        <taxon>Bacillota</taxon>
        <taxon>Clostridia</taxon>
        <taxon>Lachnospirales</taxon>
        <taxon>Lachnospiraceae</taxon>
    </lineage>
</organism>
<gene>
    <name evidence="7" type="ordered locus">Cphy_1892</name>
</gene>
<dbReference type="Pfam" id="PF06925">
    <property type="entry name" value="MGDG_synth"/>
    <property type="match status" value="1"/>
</dbReference>